<evidence type="ECO:0000256" key="3">
    <source>
        <dbReference type="ARBA" id="ARBA00023002"/>
    </source>
</evidence>
<keyword evidence="4" id="KW-0408">Iron</keyword>
<dbReference type="GO" id="GO:0046872">
    <property type="term" value="F:metal ion binding"/>
    <property type="evidence" value="ECO:0007669"/>
    <property type="project" value="UniProtKB-KW"/>
</dbReference>
<gene>
    <name evidence="7" type="ORF">ENM84_01600</name>
</gene>
<dbReference type="GO" id="GO:0051539">
    <property type="term" value="F:4 iron, 4 sulfur cluster binding"/>
    <property type="evidence" value="ECO:0007669"/>
    <property type="project" value="UniProtKB-KW"/>
</dbReference>
<reference evidence="7" key="1">
    <citation type="journal article" date="2020" name="mSystems">
        <title>Genome- and Community-Level Interaction Insights into Carbon Utilization and Element Cycling Functions of Hydrothermarchaeota in Hydrothermal Sediment.</title>
        <authorList>
            <person name="Zhou Z."/>
            <person name="Liu Y."/>
            <person name="Xu W."/>
            <person name="Pan J."/>
            <person name="Luo Z.H."/>
            <person name="Li M."/>
        </authorList>
    </citation>
    <scope>NUCLEOTIDE SEQUENCE [LARGE SCALE GENOMIC DNA]</scope>
    <source>
        <strain evidence="7">SpSt-1121</strain>
    </source>
</reference>
<protein>
    <submittedName>
        <fullName evidence="7">(Fe-S)-binding protein</fullName>
    </submittedName>
</protein>
<name>A0A7C5TGV4_9CREN</name>
<feature type="domain" description="Cysteine-rich" evidence="6">
    <location>
        <begin position="10"/>
        <end position="92"/>
    </location>
</feature>
<feature type="domain" description="Cysteine-rich" evidence="6">
    <location>
        <begin position="132"/>
        <end position="221"/>
    </location>
</feature>
<keyword evidence="3" id="KW-0560">Oxidoreductase</keyword>
<sequence>MVPNMNSMKVLFWRGCTLRNILSETIAKIEYIFKKANIDVITLDIEGCCGYPLILAGYEKQFETCALNLLEKIKELQPDVIVTHCPGCLRTFIELYPRNGFEPLYAVHTTQLLLKLINLRNIELKNSINLKVTYHDPCDLGRHLGIYNEPREIIKSIPGITFIELPEISMGKYSRCCGGGGLIRLAIPPLASQIAIDRIIEDIVGLDVQAIITSCPTCVKTLFDASSIAENIYGVSLKVLDIIDLVYEAMG</sequence>
<evidence type="ECO:0000256" key="5">
    <source>
        <dbReference type="ARBA" id="ARBA00023014"/>
    </source>
</evidence>
<dbReference type="PANTHER" id="PTHR43255">
    <property type="entry name" value="IRON-SULFUR-BINDING OXIDOREDUCTASE FADF-RELATED-RELATED"/>
    <property type="match status" value="1"/>
</dbReference>
<dbReference type="PANTHER" id="PTHR43255:SF1">
    <property type="entry name" value="IRON-SULFUR-BINDING OXIDOREDUCTASE FADF-RELATED"/>
    <property type="match status" value="1"/>
</dbReference>
<keyword evidence="5" id="KW-0411">Iron-sulfur</keyword>
<dbReference type="EMBL" id="DRZI01000058">
    <property type="protein sequence ID" value="HHP81340.1"/>
    <property type="molecule type" value="Genomic_DNA"/>
</dbReference>
<dbReference type="InterPro" id="IPR004017">
    <property type="entry name" value="Cys_rich_dom"/>
</dbReference>
<organism evidence="7">
    <name type="scientific">Ignisphaera aggregans</name>
    <dbReference type="NCBI Taxonomy" id="334771"/>
    <lineage>
        <taxon>Archaea</taxon>
        <taxon>Thermoproteota</taxon>
        <taxon>Thermoprotei</taxon>
        <taxon>Desulfurococcales</taxon>
        <taxon>Desulfurococcaceae</taxon>
        <taxon>Ignisphaera</taxon>
    </lineage>
</organism>
<proteinExistence type="predicted"/>
<comment type="caution">
    <text evidence="7">The sequence shown here is derived from an EMBL/GenBank/DDBJ whole genome shotgun (WGS) entry which is preliminary data.</text>
</comment>
<evidence type="ECO:0000256" key="2">
    <source>
        <dbReference type="ARBA" id="ARBA00022723"/>
    </source>
</evidence>
<dbReference type="Pfam" id="PF02754">
    <property type="entry name" value="CCG"/>
    <property type="match status" value="2"/>
</dbReference>
<dbReference type="GO" id="GO:0005886">
    <property type="term" value="C:plasma membrane"/>
    <property type="evidence" value="ECO:0007669"/>
    <property type="project" value="TreeGrafter"/>
</dbReference>
<keyword evidence="2" id="KW-0479">Metal-binding</keyword>
<accession>A0A7C5TGV4</accession>
<evidence type="ECO:0000256" key="4">
    <source>
        <dbReference type="ARBA" id="ARBA00023004"/>
    </source>
</evidence>
<dbReference type="AlphaFoldDB" id="A0A7C5TGV4"/>
<dbReference type="GO" id="GO:0016491">
    <property type="term" value="F:oxidoreductase activity"/>
    <property type="evidence" value="ECO:0007669"/>
    <property type="project" value="UniProtKB-KW"/>
</dbReference>
<evidence type="ECO:0000256" key="1">
    <source>
        <dbReference type="ARBA" id="ARBA00022485"/>
    </source>
</evidence>
<evidence type="ECO:0000259" key="6">
    <source>
        <dbReference type="Pfam" id="PF02754"/>
    </source>
</evidence>
<evidence type="ECO:0000313" key="7">
    <source>
        <dbReference type="EMBL" id="HHP81340.1"/>
    </source>
</evidence>
<dbReference type="InterPro" id="IPR051460">
    <property type="entry name" value="HdrC_iron-sulfur_subunit"/>
</dbReference>
<keyword evidence="1" id="KW-0004">4Fe-4S</keyword>